<dbReference type="PANTHER" id="PTHR10916">
    <property type="entry name" value="60S RIBOSOMAL PROTEIN L35/50S RIBOSOMAL PROTEIN L29"/>
    <property type="match status" value="1"/>
</dbReference>
<dbReference type="NCBIfam" id="TIGR00012">
    <property type="entry name" value="L29"/>
    <property type="match status" value="1"/>
</dbReference>
<dbReference type="HAMAP" id="MF_00374">
    <property type="entry name" value="Ribosomal_uL29"/>
    <property type="match status" value="1"/>
</dbReference>
<dbReference type="SUPFAM" id="SSF46561">
    <property type="entry name" value="Ribosomal protein L29 (L29p)"/>
    <property type="match status" value="1"/>
</dbReference>
<evidence type="ECO:0000256" key="1">
    <source>
        <dbReference type="ARBA" id="ARBA00009254"/>
    </source>
</evidence>
<dbReference type="PANTHER" id="PTHR10916:SF0">
    <property type="entry name" value="LARGE RIBOSOMAL SUBUNIT PROTEIN UL29C"/>
    <property type="match status" value="1"/>
</dbReference>
<comment type="similarity">
    <text evidence="1 5">Belongs to the universal ribosomal protein uL29 family.</text>
</comment>
<protein>
    <recommendedName>
        <fullName evidence="4 5">Large ribosomal subunit protein uL29</fullName>
    </recommendedName>
</protein>
<accession>A0A0H4T205</accession>
<evidence type="ECO:0000256" key="5">
    <source>
        <dbReference type="HAMAP-Rule" id="MF_00374"/>
    </source>
</evidence>
<evidence type="ECO:0000256" key="3">
    <source>
        <dbReference type="ARBA" id="ARBA00023274"/>
    </source>
</evidence>
<dbReference type="GO" id="GO:0006412">
    <property type="term" value="P:translation"/>
    <property type="evidence" value="ECO:0007669"/>
    <property type="project" value="UniProtKB-UniRule"/>
</dbReference>
<dbReference type="InterPro" id="IPR050063">
    <property type="entry name" value="Ribosomal_protein_uL29"/>
</dbReference>
<reference evidence="6" key="1">
    <citation type="journal article" date="2015" name="ISME J.">
        <title>Aquifer environment selects for microbial species cohorts in sediment and groundwater.</title>
        <authorList>
            <person name="Hug L.A."/>
            <person name="Thomas B.C."/>
            <person name="Brown C.T."/>
            <person name="Frischkorn K.R."/>
            <person name="Williams K.H."/>
            <person name="Tringe S.G."/>
            <person name="Banfield J.F."/>
        </authorList>
    </citation>
    <scope>NUCLEOTIDE SEQUENCE</scope>
</reference>
<dbReference type="GO" id="GO:0003735">
    <property type="term" value="F:structural constituent of ribosome"/>
    <property type="evidence" value="ECO:0007669"/>
    <property type="project" value="InterPro"/>
</dbReference>
<organism evidence="6">
    <name type="scientific">uncultured Acidobacteria bacterium Rifle_16ft_4_minimus_23617</name>
    <dbReference type="NCBI Taxonomy" id="1665082"/>
    <lineage>
        <taxon>Bacteria</taxon>
        <taxon>Pseudomonadati</taxon>
        <taxon>Acidobacteriota</taxon>
        <taxon>environmental samples</taxon>
    </lineage>
</organism>
<evidence type="ECO:0000256" key="2">
    <source>
        <dbReference type="ARBA" id="ARBA00022980"/>
    </source>
</evidence>
<proteinExistence type="inferred from homology"/>
<dbReference type="EMBL" id="KT006975">
    <property type="protein sequence ID" value="AKQ01683.1"/>
    <property type="molecule type" value="Genomic_DNA"/>
</dbReference>
<name>A0A0H4T205_9BACT</name>
<evidence type="ECO:0000313" key="6">
    <source>
        <dbReference type="EMBL" id="AKQ01683.1"/>
    </source>
</evidence>
<dbReference type="Pfam" id="PF00831">
    <property type="entry name" value="Ribosomal_L29"/>
    <property type="match status" value="1"/>
</dbReference>
<dbReference type="InterPro" id="IPR036049">
    <property type="entry name" value="Ribosomal_uL29_sf"/>
</dbReference>
<keyword evidence="2 5" id="KW-0689">Ribosomal protein</keyword>
<dbReference type="AlphaFoldDB" id="A0A0H4T205"/>
<dbReference type="InterPro" id="IPR001854">
    <property type="entry name" value="Ribosomal_uL29"/>
</dbReference>
<sequence length="67" mass="7973">MKPEELRQLSPVELAAKEKEMREQLFRLRFQLAAGQMESVKRIRELRKDIARLLTVRREQETGIKHG</sequence>
<dbReference type="CDD" id="cd00427">
    <property type="entry name" value="Ribosomal_L29_HIP"/>
    <property type="match status" value="1"/>
</dbReference>
<gene>
    <name evidence="5 6" type="primary">rpmC</name>
</gene>
<dbReference type="Gene3D" id="1.10.287.310">
    <property type="match status" value="1"/>
</dbReference>
<evidence type="ECO:0000256" key="4">
    <source>
        <dbReference type="ARBA" id="ARBA00035204"/>
    </source>
</evidence>
<dbReference type="FunFam" id="1.10.287.310:FF:000001">
    <property type="entry name" value="50S ribosomal protein L29"/>
    <property type="match status" value="1"/>
</dbReference>
<keyword evidence="3 5" id="KW-0687">Ribonucleoprotein</keyword>
<dbReference type="GO" id="GO:0022625">
    <property type="term" value="C:cytosolic large ribosomal subunit"/>
    <property type="evidence" value="ECO:0007669"/>
    <property type="project" value="TreeGrafter"/>
</dbReference>